<feature type="domain" description="RNA polymerase sigma factor 70 region 4 type 2" evidence="8">
    <location>
        <begin position="130"/>
        <end position="180"/>
    </location>
</feature>
<organism evidence="9 10">
    <name type="scientific">Mariniflexile fucanivorans</name>
    <dbReference type="NCBI Taxonomy" id="264023"/>
    <lineage>
        <taxon>Bacteria</taxon>
        <taxon>Pseudomonadati</taxon>
        <taxon>Bacteroidota</taxon>
        <taxon>Flavobacteriia</taxon>
        <taxon>Flavobacteriales</taxon>
        <taxon>Flavobacteriaceae</taxon>
        <taxon>Mariniflexile</taxon>
    </lineage>
</organism>
<proteinExistence type="inferred from homology"/>
<dbReference type="PROSITE" id="PS01063">
    <property type="entry name" value="SIGMA70_ECF"/>
    <property type="match status" value="1"/>
</dbReference>
<comment type="similarity">
    <text evidence="1 6">Belongs to the sigma-70 factor family. ECF subfamily.</text>
</comment>
<evidence type="ECO:0000256" key="5">
    <source>
        <dbReference type="ARBA" id="ARBA00023163"/>
    </source>
</evidence>
<evidence type="ECO:0000313" key="9">
    <source>
        <dbReference type="EMBL" id="TCL64428.1"/>
    </source>
</evidence>
<dbReference type="SUPFAM" id="SSF88659">
    <property type="entry name" value="Sigma3 and sigma4 domains of RNA polymerase sigma factors"/>
    <property type="match status" value="1"/>
</dbReference>
<evidence type="ECO:0000256" key="1">
    <source>
        <dbReference type="ARBA" id="ARBA00010641"/>
    </source>
</evidence>
<dbReference type="CDD" id="cd06171">
    <property type="entry name" value="Sigma70_r4"/>
    <property type="match status" value="1"/>
</dbReference>
<dbReference type="Pfam" id="PF04542">
    <property type="entry name" value="Sigma70_r2"/>
    <property type="match status" value="1"/>
</dbReference>
<dbReference type="InterPro" id="IPR036388">
    <property type="entry name" value="WH-like_DNA-bd_sf"/>
</dbReference>
<name>A0A4R1RER4_9FLAO</name>
<evidence type="ECO:0000256" key="3">
    <source>
        <dbReference type="ARBA" id="ARBA00023082"/>
    </source>
</evidence>
<keyword evidence="10" id="KW-1185">Reference proteome</keyword>
<evidence type="ECO:0000256" key="6">
    <source>
        <dbReference type="RuleBase" id="RU000716"/>
    </source>
</evidence>
<dbReference type="InterPro" id="IPR013324">
    <property type="entry name" value="RNA_pol_sigma_r3/r4-like"/>
</dbReference>
<keyword evidence="3 6" id="KW-0731">Sigma factor</keyword>
<sequence>MEQEDFIKDLKNGKQSAYSKLIDDFQQKVFATCISFVPNREDAEDIAQDVFVEVFNSINKFKGNSKLSTWIYRITTNKCLEFIRKKNTKKRFGFLQSIMGNEVPFDKTSYFTEMNHPGILLENKEKSETLFKAINELPEAQKVVFTLCKVDGKSYEEVSEITDKSVSSIESLMFRAKKNLQDLLGDFYKNDV</sequence>
<comment type="caution">
    <text evidence="9">The sequence shown here is derived from an EMBL/GenBank/DDBJ whole genome shotgun (WGS) entry which is preliminary data.</text>
</comment>
<reference evidence="9 10" key="1">
    <citation type="submission" date="2019-03" db="EMBL/GenBank/DDBJ databases">
        <title>Genomic Encyclopedia of Type Strains, Phase IV (KMG-IV): sequencing the most valuable type-strain genomes for metagenomic binning, comparative biology and taxonomic classification.</title>
        <authorList>
            <person name="Goeker M."/>
        </authorList>
    </citation>
    <scope>NUCLEOTIDE SEQUENCE [LARGE SCALE GENOMIC DNA]</scope>
    <source>
        <strain evidence="9 10">DSM 18792</strain>
    </source>
</reference>
<dbReference type="InterPro" id="IPR000838">
    <property type="entry name" value="RNA_pol_sigma70_ECF_CS"/>
</dbReference>
<dbReference type="SUPFAM" id="SSF88946">
    <property type="entry name" value="Sigma2 domain of RNA polymerase sigma factors"/>
    <property type="match status" value="1"/>
</dbReference>
<dbReference type="PANTHER" id="PTHR43133:SF51">
    <property type="entry name" value="RNA POLYMERASE SIGMA FACTOR"/>
    <property type="match status" value="1"/>
</dbReference>
<accession>A0A4R1RER4</accession>
<dbReference type="GO" id="GO:0006352">
    <property type="term" value="P:DNA-templated transcription initiation"/>
    <property type="evidence" value="ECO:0007669"/>
    <property type="project" value="InterPro"/>
</dbReference>
<dbReference type="GO" id="GO:0003677">
    <property type="term" value="F:DNA binding"/>
    <property type="evidence" value="ECO:0007669"/>
    <property type="project" value="UniProtKB-KW"/>
</dbReference>
<dbReference type="Gene3D" id="1.10.10.10">
    <property type="entry name" value="Winged helix-like DNA-binding domain superfamily/Winged helix DNA-binding domain"/>
    <property type="match status" value="1"/>
</dbReference>
<dbReference type="OrthoDB" id="1027298at2"/>
<protein>
    <recommendedName>
        <fullName evidence="6">RNA polymerase sigma factor</fullName>
    </recommendedName>
</protein>
<keyword evidence="2 6" id="KW-0805">Transcription regulation</keyword>
<dbReference type="Gene3D" id="1.10.1740.10">
    <property type="match status" value="1"/>
</dbReference>
<dbReference type="InterPro" id="IPR007627">
    <property type="entry name" value="RNA_pol_sigma70_r2"/>
</dbReference>
<dbReference type="Proteomes" id="UP000295455">
    <property type="component" value="Unassembled WGS sequence"/>
</dbReference>
<dbReference type="PANTHER" id="PTHR43133">
    <property type="entry name" value="RNA POLYMERASE ECF-TYPE SIGMA FACTO"/>
    <property type="match status" value="1"/>
</dbReference>
<evidence type="ECO:0000313" key="10">
    <source>
        <dbReference type="Proteomes" id="UP000295455"/>
    </source>
</evidence>
<evidence type="ECO:0000256" key="4">
    <source>
        <dbReference type="ARBA" id="ARBA00023125"/>
    </source>
</evidence>
<dbReference type="NCBIfam" id="TIGR02937">
    <property type="entry name" value="sigma70-ECF"/>
    <property type="match status" value="1"/>
</dbReference>
<dbReference type="EMBL" id="SLUP01000007">
    <property type="protein sequence ID" value="TCL64428.1"/>
    <property type="molecule type" value="Genomic_DNA"/>
</dbReference>
<gene>
    <name evidence="9" type="ORF">EV196_107135</name>
</gene>
<dbReference type="InterPro" id="IPR013325">
    <property type="entry name" value="RNA_pol_sigma_r2"/>
</dbReference>
<dbReference type="AlphaFoldDB" id="A0A4R1RER4"/>
<dbReference type="InterPro" id="IPR039425">
    <property type="entry name" value="RNA_pol_sigma-70-like"/>
</dbReference>
<evidence type="ECO:0000259" key="8">
    <source>
        <dbReference type="Pfam" id="PF08281"/>
    </source>
</evidence>
<keyword evidence="5 6" id="KW-0804">Transcription</keyword>
<keyword evidence="4 6" id="KW-0238">DNA-binding</keyword>
<dbReference type="InterPro" id="IPR013249">
    <property type="entry name" value="RNA_pol_sigma70_r4_t2"/>
</dbReference>
<evidence type="ECO:0000256" key="2">
    <source>
        <dbReference type="ARBA" id="ARBA00023015"/>
    </source>
</evidence>
<feature type="domain" description="RNA polymerase sigma-70 region 2" evidence="7">
    <location>
        <begin position="21"/>
        <end position="87"/>
    </location>
</feature>
<dbReference type="InterPro" id="IPR014284">
    <property type="entry name" value="RNA_pol_sigma-70_dom"/>
</dbReference>
<dbReference type="RefSeq" id="WP_132218501.1">
    <property type="nucleotide sequence ID" value="NZ_OX156936.1"/>
</dbReference>
<dbReference type="GO" id="GO:0016987">
    <property type="term" value="F:sigma factor activity"/>
    <property type="evidence" value="ECO:0007669"/>
    <property type="project" value="UniProtKB-KW"/>
</dbReference>
<dbReference type="Pfam" id="PF08281">
    <property type="entry name" value="Sigma70_r4_2"/>
    <property type="match status" value="1"/>
</dbReference>
<evidence type="ECO:0000259" key="7">
    <source>
        <dbReference type="Pfam" id="PF04542"/>
    </source>
</evidence>